<reference evidence="12" key="1">
    <citation type="submission" date="2024-02" db="EMBL/GenBank/DDBJ databases">
        <authorList>
            <consortium name="ELIXIR-Norway"/>
            <consortium name="Elixir Norway"/>
        </authorList>
    </citation>
    <scope>NUCLEOTIDE SEQUENCE</scope>
</reference>
<feature type="region of interest" description="Disordered" evidence="9">
    <location>
        <begin position="778"/>
        <end position="815"/>
    </location>
</feature>
<evidence type="ECO:0000313" key="13">
    <source>
        <dbReference type="Proteomes" id="UP001497512"/>
    </source>
</evidence>
<evidence type="ECO:0000256" key="3">
    <source>
        <dbReference type="ARBA" id="ARBA00022771"/>
    </source>
</evidence>
<feature type="repeat" description="ANK" evidence="6">
    <location>
        <begin position="385"/>
        <end position="410"/>
    </location>
</feature>
<feature type="compositionally biased region" description="Low complexity" evidence="9">
    <location>
        <begin position="784"/>
        <end position="815"/>
    </location>
</feature>
<dbReference type="PROSITE" id="PS50297">
    <property type="entry name" value="ANK_REP_REGION"/>
    <property type="match status" value="2"/>
</dbReference>
<keyword evidence="2" id="KW-0677">Repeat</keyword>
<organism evidence="12 13">
    <name type="scientific">Sphagnum troendelagicum</name>
    <dbReference type="NCBI Taxonomy" id="128251"/>
    <lineage>
        <taxon>Eukaryota</taxon>
        <taxon>Viridiplantae</taxon>
        <taxon>Streptophyta</taxon>
        <taxon>Embryophyta</taxon>
        <taxon>Bryophyta</taxon>
        <taxon>Sphagnophytina</taxon>
        <taxon>Sphagnopsida</taxon>
        <taxon>Sphagnales</taxon>
        <taxon>Sphagnaceae</taxon>
        <taxon>Sphagnum</taxon>
    </lineage>
</organism>
<evidence type="ECO:0000256" key="1">
    <source>
        <dbReference type="ARBA" id="ARBA00022723"/>
    </source>
</evidence>
<dbReference type="PANTHER" id="PTHR24203">
    <property type="entry name" value="ANKYRIN REPEAT FAMILY PROTEIN"/>
    <property type="match status" value="1"/>
</dbReference>
<dbReference type="Gene3D" id="4.10.1000.10">
    <property type="entry name" value="Zinc finger, CCCH-type"/>
    <property type="match status" value="2"/>
</dbReference>
<proteinExistence type="predicted"/>
<dbReference type="InterPro" id="IPR002110">
    <property type="entry name" value="Ankyrin_rpt"/>
</dbReference>
<dbReference type="InterPro" id="IPR036855">
    <property type="entry name" value="Znf_CCCH_sf"/>
</dbReference>
<feature type="region of interest" description="Disordered" evidence="9">
    <location>
        <begin position="254"/>
        <end position="277"/>
    </location>
</feature>
<dbReference type="InterPro" id="IPR000504">
    <property type="entry name" value="RRM_dom"/>
</dbReference>
<dbReference type="InterPro" id="IPR036770">
    <property type="entry name" value="Ankyrin_rpt-contain_sf"/>
</dbReference>
<dbReference type="SUPFAM" id="SSF90229">
    <property type="entry name" value="CCCH zinc finger"/>
    <property type="match status" value="2"/>
</dbReference>
<dbReference type="SUPFAM" id="SSF48403">
    <property type="entry name" value="Ankyrin repeat"/>
    <property type="match status" value="1"/>
</dbReference>
<dbReference type="InterPro" id="IPR035979">
    <property type="entry name" value="RBD_domain_sf"/>
</dbReference>
<evidence type="ECO:0000256" key="5">
    <source>
        <dbReference type="ARBA" id="ARBA00023043"/>
    </source>
</evidence>
<evidence type="ECO:0000259" key="11">
    <source>
        <dbReference type="PROSITE" id="PS50103"/>
    </source>
</evidence>
<keyword evidence="13" id="KW-1185">Reference proteome</keyword>
<evidence type="ECO:0000259" key="10">
    <source>
        <dbReference type="PROSITE" id="PS50102"/>
    </source>
</evidence>
<dbReference type="EMBL" id="OZ019894">
    <property type="protein sequence ID" value="CAK9213999.1"/>
    <property type="molecule type" value="Genomic_DNA"/>
</dbReference>
<dbReference type="PROSITE" id="PS50102">
    <property type="entry name" value="RRM"/>
    <property type="match status" value="1"/>
</dbReference>
<dbReference type="Pfam" id="PF00642">
    <property type="entry name" value="zf-CCCH"/>
    <property type="match status" value="1"/>
</dbReference>
<dbReference type="PROSITE" id="PS50088">
    <property type="entry name" value="ANK_REPEAT"/>
    <property type="match status" value="4"/>
</dbReference>
<name>A0ABP0U7N6_9BRYO</name>
<feature type="repeat" description="ANK" evidence="6">
    <location>
        <begin position="419"/>
        <end position="451"/>
    </location>
</feature>
<dbReference type="Gene3D" id="3.30.70.330">
    <property type="match status" value="1"/>
</dbReference>
<evidence type="ECO:0000313" key="12">
    <source>
        <dbReference type="EMBL" id="CAK9213999.1"/>
    </source>
</evidence>
<keyword evidence="1 8" id="KW-0479">Metal-binding</keyword>
<keyword evidence="3 8" id="KW-0863">Zinc-finger</keyword>
<dbReference type="Pfam" id="PF13637">
    <property type="entry name" value="Ank_4"/>
    <property type="match status" value="1"/>
</dbReference>
<feature type="repeat" description="ANK" evidence="6">
    <location>
        <begin position="344"/>
        <end position="384"/>
    </location>
</feature>
<dbReference type="SMART" id="SM00360">
    <property type="entry name" value="RRM"/>
    <property type="match status" value="1"/>
</dbReference>
<feature type="domain" description="C3H1-type" evidence="11">
    <location>
        <begin position="622"/>
        <end position="650"/>
    </location>
</feature>
<sequence>MAAKLEELLMSSKLKVAWDLSTPAADIVAKLREKDLSEIQALESKCKDQMVPLAFKLARGLKVIPLVALLLVGRGAVLNAVAKKAADQGVKKLDTMVNNPSAKKVEPTSVSGLVKKVEGYDDSAGGTLVDLVLGMALAHLSSCPSVKFSDKLGKTKSYVEEGGDTAMEGSNLHTKSSSDFDGGAVFEVKHKQLEDWEGGGLGSEHLKDFSKWDESFTTLKLRQDTGDWEEVTSKSRKKSAPALDLRDVEGKLKKTLSSGGAQPDRGGNPRFFGDKSLAMGDDSSPNCEIARKLLECLLVFRPRLSAHAQSPFLPPLLRAAQANNEDFVSLLLDAGAPVNDRDADGNTALHWALRQATTVNKRTVNSLVVTCLLEAGASVTVGNKLGATPVHTAAGHGHFEALSLILNKDAGGVNIMAATKETPLHYAVKNNHVACTALLLKHGANRNVASLRNQKPLQLAPSVEMRVLLMMDDKIIKEQSWESLQEMLMQASSPASSLFSLASLQPQSQFSSVADATSMYPFSRPHSQDGNPFDWLAAQTHSINGREAGHSEGEFFKESVNLPQYKTVMCRFYASSEGCAWGSKCHFAHSEEELLSADRIDSSDYRMGGSQGDSDGDQSLKNFKTKLCAHNEKTGKCPHGSRCTFAHGPGELRGAVFTPSIRPIVKTESRPSTAPSQGSSITSEKGDEYLSARKVFVGGLPHFVQSEELWEFFEQEFGKVADAVVICGIDADGKSRSRGFGFVVFDQPKPAEIAVQRHYLPFRGKKVEVKRAMARFDYGDETKPSSPTFPTPTATSSAFHSTAPGSGSLPLSPSSPEVERMEEVFQVAQQAWSLPPLAVNLASNNAPVDSIYASSHSTSTFFPEQSVSPQVNPDNSSHLLPDSSNHVLAHQRAPTLPQNSGTRIGSSSFAVQDSGNYFHNFGHLFPQGSSHSLDSVLVKEQGSLLEPVGPNLSRHPFTSPSFPHSTPALHLNSHPIDSATLPYLNGSIAPHPLNHNINHGSQSFYSSSPGASSYAMPYEHPQDRVNEEEEFSELLAMLQGGKL</sequence>
<dbReference type="SMART" id="SM00356">
    <property type="entry name" value="ZnF_C3H1"/>
    <property type="match status" value="2"/>
</dbReference>
<evidence type="ECO:0000256" key="7">
    <source>
        <dbReference type="PROSITE-ProRule" id="PRU00176"/>
    </source>
</evidence>
<dbReference type="PANTHER" id="PTHR24203:SF86">
    <property type="entry name" value="PROTEASOME 26S SUBUNIT, NON-ATPASE 10"/>
    <property type="match status" value="1"/>
</dbReference>
<dbReference type="SUPFAM" id="SSF54928">
    <property type="entry name" value="RNA-binding domain, RBD"/>
    <property type="match status" value="1"/>
</dbReference>
<dbReference type="Pfam" id="PF00076">
    <property type="entry name" value="RRM_1"/>
    <property type="match status" value="1"/>
</dbReference>
<feature type="domain" description="C3H1-type" evidence="11">
    <location>
        <begin position="564"/>
        <end position="592"/>
    </location>
</feature>
<gene>
    <name evidence="12" type="ORF">CSSPTR1EN2_LOCUS12012</name>
</gene>
<dbReference type="InterPro" id="IPR012677">
    <property type="entry name" value="Nucleotide-bd_a/b_plait_sf"/>
</dbReference>
<keyword evidence="4 8" id="KW-0862">Zinc</keyword>
<dbReference type="Pfam" id="PF12796">
    <property type="entry name" value="Ank_2"/>
    <property type="match status" value="1"/>
</dbReference>
<evidence type="ECO:0000256" key="6">
    <source>
        <dbReference type="PROSITE-ProRule" id="PRU00023"/>
    </source>
</evidence>
<feature type="zinc finger region" description="C3H1-type" evidence="8">
    <location>
        <begin position="622"/>
        <end position="650"/>
    </location>
</feature>
<evidence type="ECO:0000256" key="2">
    <source>
        <dbReference type="ARBA" id="ARBA00022737"/>
    </source>
</evidence>
<accession>A0ABP0U7N6</accession>
<dbReference type="Gene3D" id="1.25.40.20">
    <property type="entry name" value="Ankyrin repeat-containing domain"/>
    <property type="match status" value="2"/>
</dbReference>
<dbReference type="SMART" id="SM00248">
    <property type="entry name" value="ANK"/>
    <property type="match status" value="4"/>
</dbReference>
<feature type="domain" description="RRM" evidence="10">
    <location>
        <begin position="693"/>
        <end position="774"/>
    </location>
</feature>
<evidence type="ECO:0000256" key="8">
    <source>
        <dbReference type="PROSITE-ProRule" id="PRU00723"/>
    </source>
</evidence>
<keyword evidence="5 6" id="KW-0040">ANK repeat</keyword>
<protein>
    <submittedName>
        <fullName evidence="12">Uncharacterized protein</fullName>
    </submittedName>
</protein>
<dbReference type="Proteomes" id="UP001497512">
    <property type="component" value="Chromosome 2"/>
</dbReference>
<evidence type="ECO:0000256" key="9">
    <source>
        <dbReference type="SAM" id="MobiDB-lite"/>
    </source>
</evidence>
<keyword evidence="7" id="KW-0694">RNA-binding</keyword>
<feature type="zinc finger region" description="C3H1-type" evidence="8">
    <location>
        <begin position="564"/>
        <end position="592"/>
    </location>
</feature>
<evidence type="ECO:0000256" key="4">
    <source>
        <dbReference type="ARBA" id="ARBA00022833"/>
    </source>
</evidence>
<dbReference type="PROSITE" id="PS50103">
    <property type="entry name" value="ZF_C3H1"/>
    <property type="match status" value="2"/>
</dbReference>
<dbReference type="InterPro" id="IPR000571">
    <property type="entry name" value="Znf_CCCH"/>
</dbReference>
<feature type="repeat" description="ANK" evidence="6">
    <location>
        <begin position="315"/>
        <end position="343"/>
    </location>
</feature>